<dbReference type="NCBIfam" id="TIGR00262">
    <property type="entry name" value="trpA"/>
    <property type="match status" value="1"/>
</dbReference>
<keyword evidence="12" id="KW-1185">Reference proteome</keyword>
<comment type="caution">
    <text evidence="11">The sequence shown here is derived from an EMBL/GenBank/DDBJ whole genome shotgun (WGS) entry which is preliminary data.</text>
</comment>
<dbReference type="InterPro" id="IPR013785">
    <property type="entry name" value="Aldolase_TIM"/>
</dbReference>
<evidence type="ECO:0000256" key="5">
    <source>
        <dbReference type="ARBA" id="ARBA00022822"/>
    </source>
</evidence>
<dbReference type="InterPro" id="IPR011060">
    <property type="entry name" value="RibuloseP-bd_barrel"/>
</dbReference>
<dbReference type="RefSeq" id="WP_183374309.1">
    <property type="nucleotide sequence ID" value="NZ_CBCSFZ010000002.1"/>
</dbReference>
<dbReference type="PANTHER" id="PTHR43406:SF1">
    <property type="entry name" value="TRYPTOPHAN SYNTHASE ALPHA CHAIN, CHLOROPLASTIC"/>
    <property type="match status" value="1"/>
</dbReference>
<evidence type="ECO:0000313" key="11">
    <source>
        <dbReference type="EMBL" id="MBB3022341.1"/>
    </source>
</evidence>
<dbReference type="EC" id="4.2.1.20" evidence="9"/>
<dbReference type="Proteomes" id="UP000568050">
    <property type="component" value="Unassembled WGS sequence"/>
</dbReference>
<keyword evidence="4 9" id="KW-0028">Amino-acid biosynthesis</keyword>
<dbReference type="FunFam" id="3.20.20.70:FF:000037">
    <property type="entry name" value="Tryptophan synthase alpha chain"/>
    <property type="match status" value="1"/>
</dbReference>
<protein>
    <recommendedName>
        <fullName evidence="9">Tryptophan synthase alpha chain</fullName>
        <ecNumber evidence="9">4.2.1.20</ecNumber>
    </recommendedName>
</protein>
<comment type="similarity">
    <text evidence="9 10">Belongs to the TrpA family.</text>
</comment>
<dbReference type="UniPathway" id="UPA00035">
    <property type="reaction ID" value="UER00044"/>
</dbReference>
<evidence type="ECO:0000256" key="2">
    <source>
        <dbReference type="ARBA" id="ARBA00004733"/>
    </source>
</evidence>
<reference evidence="11 12" key="1">
    <citation type="submission" date="2020-08" db="EMBL/GenBank/DDBJ databases">
        <title>Sequencing the genomes of 1000 actinobacteria strains.</title>
        <authorList>
            <person name="Klenk H.-P."/>
        </authorList>
    </citation>
    <scope>NUCLEOTIDE SEQUENCE [LARGE SCALE GENOMIC DNA]</scope>
    <source>
        <strain evidence="11 12">DSM 23040</strain>
    </source>
</reference>
<keyword evidence="6 9" id="KW-0057">Aromatic amino acid biosynthesis</keyword>
<feature type="active site" description="Proton acceptor" evidence="9">
    <location>
        <position position="62"/>
    </location>
</feature>
<comment type="catalytic activity">
    <reaction evidence="8 9">
        <text>(1S,2R)-1-C-(indol-3-yl)glycerol 3-phosphate + L-serine = D-glyceraldehyde 3-phosphate + L-tryptophan + H2O</text>
        <dbReference type="Rhea" id="RHEA:10532"/>
        <dbReference type="ChEBI" id="CHEBI:15377"/>
        <dbReference type="ChEBI" id="CHEBI:33384"/>
        <dbReference type="ChEBI" id="CHEBI:57912"/>
        <dbReference type="ChEBI" id="CHEBI:58866"/>
        <dbReference type="ChEBI" id="CHEBI:59776"/>
        <dbReference type="EC" id="4.2.1.20"/>
    </reaction>
</comment>
<comment type="function">
    <text evidence="1 9">The alpha subunit is responsible for the aldol cleavage of indoleglycerol phosphate to indole and glyceraldehyde 3-phosphate.</text>
</comment>
<organism evidence="11 12">
    <name type="scientific">Helcobacillus massiliensis</name>
    <dbReference type="NCBI Taxonomy" id="521392"/>
    <lineage>
        <taxon>Bacteria</taxon>
        <taxon>Bacillati</taxon>
        <taxon>Actinomycetota</taxon>
        <taxon>Actinomycetes</taxon>
        <taxon>Micrococcales</taxon>
        <taxon>Dermabacteraceae</taxon>
        <taxon>Helcobacillus</taxon>
    </lineage>
</organism>
<evidence type="ECO:0000256" key="10">
    <source>
        <dbReference type="RuleBase" id="RU003662"/>
    </source>
</evidence>
<keyword evidence="5 9" id="KW-0822">Tryptophan biosynthesis</keyword>
<evidence type="ECO:0000256" key="7">
    <source>
        <dbReference type="ARBA" id="ARBA00023239"/>
    </source>
</evidence>
<evidence type="ECO:0000256" key="3">
    <source>
        <dbReference type="ARBA" id="ARBA00011270"/>
    </source>
</evidence>
<name>A0A839QWH1_9MICO</name>
<feature type="active site" description="Proton acceptor" evidence="9">
    <location>
        <position position="51"/>
    </location>
</feature>
<dbReference type="Pfam" id="PF00290">
    <property type="entry name" value="Trp_syntA"/>
    <property type="match status" value="1"/>
</dbReference>
<evidence type="ECO:0000256" key="9">
    <source>
        <dbReference type="HAMAP-Rule" id="MF_00131"/>
    </source>
</evidence>
<evidence type="ECO:0000256" key="1">
    <source>
        <dbReference type="ARBA" id="ARBA00003365"/>
    </source>
</evidence>
<dbReference type="EMBL" id="JACHWP010000001">
    <property type="protein sequence ID" value="MBB3022341.1"/>
    <property type="molecule type" value="Genomic_DNA"/>
</dbReference>
<dbReference type="InterPro" id="IPR002028">
    <property type="entry name" value="Trp_synthase_suA"/>
</dbReference>
<dbReference type="GO" id="GO:0005829">
    <property type="term" value="C:cytosol"/>
    <property type="evidence" value="ECO:0007669"/>
    <property type="project" value="TreeGrafter"/>
</dbReference>
<evidence type="ECO:0000313" key="12">
    <source>
        <dbReference type="Proteomes" id="UP000568050"/>
    </source>
</evidence>
<dbReference type="AlphaFoldDB" id="A0A839QWH1"/>
<dbReference type="SUPFAM" id="SSF51366">
    <property type="entry name" value="Ribulose-phoshate binding barrel"/>
    <property type="match status" value="1"/>
</dbReference>
<comment type="pathway">
    <text evidence="2 9">Amino-acid biosynthesis; L-tryptophan biosynthesis; L-tryptophan from chorismate: step 5/5.</text>
</comment>
<dbReference type="HAMAP" id="MF_00131">
    <property type="entry name" value="Trp_synth_alpha"/>
    <property type="match status" value="1"/>
</dbReference>
<proteinExistence type="inferred from homology"/>
<evidence type="ECO:0000256" key="8">
    <source>
        <dbReference type="ARBA" id="ARBA00049047"/>
    </source>
</evidence>
<keyword evidence="7 9" id="KW-0456">Lyase</keyword>
<comment type="subunit">
    <text evidence="3 9">Tetramer of two alpha and two beta chains.</text>
</comment>
<gene>
    <name evidence="9" type="primary">trpA</name>
    <name evidence="11" type="ORF">FHX50_000589</name>
</gene>
<dbReference type="CDD" id="cd04724">
    <property type="entry name" value="Tryptophan_synthase_alpha"/>
    <property type="match status" value="1"/>
</dbReference>
<evidence type="ECO:0000256" key="6">
    <source>
        <dbReference type="ARBA" id="ARBA00023141"/>
    </source>
</evidence>
<dbReference type="GO" id="GO:0004834">
    <property type="term" value="F:tryptophan synthase activity"/>
    <property type="evidence" value="ECO:0007669"/>
    <property type="project" value="UniProtKB-UniRule"/>
</dbReference>
<dbReference type="PANTHER" id="PTHR43406">
    <property type="entry name" value="TRYPTOPHAN SYNTHASE, ALPHA CHAIN"/>
    <property type="match status" value="1"/>
</dbReference>
<dbReference type="Gene3D" id="3.20.20.70">
    <property type="entry name" value="Aldolase class I"/>
    <property type="match status" value="1"/>
</dbReference>
<sequence>MTRFRSADVIDRARAEGRSALIAYLPVGFPTLDRSIDAAHVLTQSGVDAIEFGVPYTDPVMDGPVIQQAADIALKNGTRPRDVIAAIDELSGRDCDAALLVMSYYNPILAYGPDAFARDLAAAGGAGVITPDLVPDEGAEWIDAAAKHEVDRVFLVAPSSDAQRLEYVVRSASGFIYAASTMGVTGMRASVGSRARDLVDRTRRAGAERVCVGLGVSTGAQAADIASYADGVIVGSAFVRAILEADDRADAHRRLEALATELRRGVEGA</sequence>
<evidence type="ECO:0000256" key="4">
    <source>
        <dbReference type="ARBA" id="ARBA00022605"/>
    </source>
</evidence>
<accession>A0A839QWH1</accession>